<sequence>DRRHKALEADQKARVVIQRGQRADQYPGDRADQRGQAECGLAGQLGGDAHQLCAGTVERSGTQRLAVQAVAEEGIQQADQQQRAADHQQALQAHRQLAEHEHRLGQGFGAHALGAEHQQAHAHQRDMHRHRHDQQQQHRGLGHPLVHQAVQQRPQRRDQGQGQQNLQQRRQARQVEVAQHRPQQQR</sequence>
<evidence type="ECO:0000313" key="3">
    <source>
        <dbReference type="WBParaSite" id="L893_g4930.t1"/>
    </source>
</evidence>
<feature type="compositionally biased region" description="Low complexity" evidence="1">
    <location>
        <begin position="160"/>
        <end position="186"/>
    </location>
</feature>
<evidence type="ECO:0000313" key="2">
    <source>
        <dbReference type="Proteomes" id="UP000095287"/>
    </source>
</evidence>
<dbReference type="Proteomes" id="UP000095287">
    <property type="component" value="Unplaced"/>
</dbReference>
<dbReference type="AlphaFoldDB" id="A0A1I8AED4"/>
<feature type="compositionally biased region" description="Low complexity" evidence="1">
    <location>
        <begin position="78"/>
        <end position="95"/>
    </location>
</feature>
<reference evidence="3" key="1">
    <citation type="submission" date="2016-11" db="UniProtKB">
        <authorList>
            <consortium name="WormBaseParasite"/>
        </authorList>
    </citation>
    <scope>IDENTIFICATION</scope>
</reference>
<feature type="region of interest" description="Disordered" evidence="1">
    <location>
        <begin position="78"/>
        <end position="101"/>
    </location>
</feature>
<dbReference type="WBParaSite" id="L893_g4930.t1">
    <property type="protein sequence ID" value="L893_g4930.t1"/>
    <property type="gene ID" value="L893_g4930"/>
</dbReference>
<evidence type="ECO:0000256" key="1">
    <source>
        <dbReference type="SAM" id="MobiDB-lite"/>
    </source>
</evidence>
<proteinExistence type="predicted"/>
<feature type="region of interest" description="Disordered" evidence="1">
    <location>
        <begin position="115"/>
        <end position="186"/>
    </location>
</feature>
<name>A0A1I8AED4_9BILA</name>
<keyword evidence="2" id="KW-1185">Reference proteome</keyword>
<accession>A0A1I8AED4</accession>
<feature type="compositionally biased region" description="Basic residues" evidence="1">
    <location>
        <begin position="120"/>
        <end position="132"/>
    </location>
</feature>
<organism evidence="2 3">
    <name type="scientific">Steinernema glaseri</name>
    <dbReference type="NCBI Taxonomy" id="37863"/>
    <lineage>
        <taxon>Eukaryota</taxon>
        <taxon>Metazoa</taxon>
        <taxon>Ecdysozoa</taxon>
        <taxon>Nematoda</taxon>
        <taxon>Chromadorea</taxon>
        <taxon>Rhabditida</taxon>
        <taxon>Tylenchina</taxon>
        <taxon>Panagrolaimomorpha</taxon>
        <taxon>Strongyloidoidea</taxon>
        <taxon>Steinernematidae</taxon>
        <taxon>Steinernema</taxon>
    </lineage>
</organism>
<protein>
    <submittedName>
        <fullName evidence="3">Circumsporozoite protein</fullName>
    </submittedName>
</protein>